<protein>
    <recommendedName>
        <fullName evidence="2">Heme chaperone HemW</fullName>
    </recommendedName>
</protein>
<keyword evidence="2" id="KW-0479">Metal-binding</keyword>
<dbReference type="PANTHER" id="PTHR13932">
    <property type="entry name" value="COPROPORPHYRINIGEN III OXIDASE"/>
    <property type="match status" value="1"/>
</dbReference>
<dbReference type="InterPro" id="IPR058240">
    <property type="entry name" value="rSAM_sf"/>
</dbReference>
<dbReference type="STRING" id="448385.sce3846"/>
<evidence type="ECO:0000313" key="5">
    <source>
        <dbReference type="Proteomes" id="UP000002139"/>
    </source>
</evidence>
<feature type="domain" description="Radical SAM core" evidence="3">
    <location>
        <begin position="1"/>
        <end position="251"/>
    </location>
</feature>
<keyword evidence="2" id="KW-0349">Heme</keyword>
<proteinExistence type="inferred from homology"/>
<dbReference type="InterPro" id="IPR004559">
    <property type="entry name" value="HemW-like"/>
</dbReference>
<organism evidence="4 5">
    <name type="scientific">Sorangium cellulosum (strain So ce56)</name>
    <name type="common">Polyangium cellulosum (strain So ce56)</name>
    <dbReference type="NCBI Taxonomy" id="448385"/>
    <lineage>
        <taxon>Bacteria</taxon>
        <taxon>Pseudomonadati</taxon>
        <taxon>Myxococcota</taxon>
        <taxon>Polyangia</taxon>
        <taxon>Polyangiales</taxon>
        <taxon>Polyangiaceae</taxon>
        <taxon>Sorangium</taxon>
    </lineage>
</organism>
<dbReference type="PROSITE" id="PS51918">
    <property type="entry name" value="RADICAL_SAM"/>
    <property type="match status" value="1"/>
</dbReference>
<dbReference type="SMART" id="SM00729">
    <property type="entry name" value="Elp3"/>
    <property type="match status" value="1"/>
</dbReference>
<dbReference type="InterPro" id="IPR010723">
    <property type="entry name" value="HemN_C"/>
</dbReference>
<dbReference type="EMBL" id="AM746676">
    <property type="protein sequence ID" value="CAN94006.1"/>
    <property type="molecule type" value="Genomic_DNA"/>
</dbReference>
<dbReference type="Pfam" id="PF04055">
    <property type="entry name" value="Radical_SAM"/>
    <property type="match status" value="1"/>
</dbReference>
<sequence>MKTMEPITVYVHFPWCLKKCPYCDFVSFAKAREAIDHRGYADAVLAELRKREEVLGERELRSIFFGGGTPSLWEPDEMGRVLSAVTAAAGRRSPDLEVTVECNPTSLDEQRARAFRAIGVNRLSVGVQGLDVERLRFLGRLHDPDGGLGALSAALRSGMPRVSGDLIYGVAVGTVEAAREQRPEQAAAEARAVASTGVTHISAYSLTVEPGTSFGELARRGRLPLAGDDGVADTFFAIDEALEAEGLAHYEVSNYARPGDEARHNLGYWQGIDYIGLGCAAYGTVSRPDPRWGLRSAGAEGHDGEASAVRYRNIVSPERYMAAMAEGGEAIAVESEERLAPETRLSERIMLGLRLREGLDLEAAAAALGVPAWPPSRRRAAERLERAGRLEVAGGRVRVPRAAWVFADGIAADLF</sequence>
<comment type="subcellular location">
    <subcellularLocation>
        <location evidence="2">Cytoplasm</location>
    </subcellularLocation>
</comment>
<dbReference type="SFLD" id="SFLDG01065">
    <property type="entry name" value="anaerobic_coproporphyrinogen-I"/>
    <property type="match status" value="2"/>
</dbReference>
<dbReference type="GO" id="GO:0051539">
    <property type="term" value="F:4 iron, 4 sulfur cluster binding"/>
    <property type="evidence" value="ECO:0007669"/>
    <property type="project" value="UniProtKB-UniRule"/>
</dbReference>
<gene>
    <name evidence="4" type="primary">hemN</name>
    <name evidence="4" type="ordered locus">sce3846</name>
</gene>
<dbReference type="SUPFAM" id="SSF102114">
    <property type="entry name" value="Radical SAM enzymes"/>
    <property type="match status" value="1"/>
</dbReference>
<dbReference type="PANTHER" id="PTHR13932:SF5">
    <property type="entry name" value="RADICAL S-ADENOSYL METHIONINE DOMAIN-CONTAINING PROTEIN 1, MITOCHONDRIAL"/>
    <property type="match status" value="1"/>
</dbReference>
<evidence type="ECO:0000256" key="2">
    <source>
        <dbReference type="RuleBase" id="RU364116"/>
    </source>
</evidence>
<comment type="similarity">
    <text evidence="1">Belongs to the anaerobic coproporphyrinogen-III oxidase family. HemW subfamily.</text>
</comment>
<keyword evidence="2" id="KW-0004">4Fe-4S</keyword>
<name>A9GX19_SORC5</name>
<dbReference type="GO" id="GO:0005737">
    <property type="term" value="C:cytoplasm"/>
    <property type="evidence" value="ECO:0007669"/>
    <property type="project" value="UniProtKB-SubCell"/>
</dbReference>
<dbReference type="HOGENOM" id="CLU_027579_1_0_7"/>
<dbReference type="NCBIfam" id="TIGR00539">
    <property type="entry name" value="hemN_rel"/>
    <property type="match status" value="1"/>
</dbReference>
<dbReference type="AlphaFoldDB" id="A9GX19"/>
<keyword evidence="2" id="KW-0143">Chaperone</keyword>
<dbReference type="eggNOG" id="COG0635">
    <property type="taxonomic scope" value="Bacteria"/>
</dbReference>
<dbReference type="GO" id="GO:0046872">
    <property type="term" value="F:metal ion binding"/>
    <property type="evidence" value="ECO:0007669"/>
    <property type="project" value="UniProtKB-UniRule"/>
</dbReference>
<keyword evidence="5" id="KW-1185">Reference proteome</keyword>
<dbReference type="Pfam" id="PF06969">
    <property type="entry name" value="HemN_C"/>
    <property type="match status" value="1"/>
</dbReference>
<dbReference type="GO" id="GO:0004109">
    <property type="term" value="F:coproporphyrinogen oxidase activity"/>
    <property type="evidence" value="ECO:0007669"/>
    <property type="project" value="InterPro"/>
</dbReference>
<dbReference type="SFLD" id="SFLDF00562">
    <property type="entry name" value="HemN-like__clustered_with_heat"/>
    <property type="match status" value="1"/>
</dbReference>
<dbReference type="GO" id="GO:0006779">
    <property type="term" value="P:porphyrin-containing compound biosynthetic process"/>
    <property type="evidence" value="ECO:0007669"/>
    <property type="project" value="InterPro"/>
</dbReference>
<evidence type="ECO:0000259" key="3">
    <source>
        <dbReference type="PROSITE" id="PS51918"/>
    </source>
</evidence>
<comment type="function">
    <text evidence="2">Probably acts as a heme chaperone, transferring heme to an unknown acceptor. Binds one molecule of heme per monomer, possibly covalently. Binds 1 [4Fe-4S] cluster. The cluster is coordinated with 3 cysteines and an exchangeable S-adenosyl-L-methionine.</text>
</comment>
<dbReference type="InterPro" id="IPR034505">
    <property type="entry name" value="Coproporphyrinogen-III_oxidase"/>
</dbReference>
<evidence type="ECO:0000313" key="4">
    <source>
        <dbReference type="EMBL" id="CAN94006.1"/>
    </source>
</evidence>
<dbReference type="InterPro" id="IPR006638">
    <property type="entry name" value="Elp3/MiaA/NifB-like_rSAM"/>
</dbReference>
<evidence type="ECO:0000256" key="1">
    <source>
        <dbReference type="ARBA" id="ARBA00006100"/>
    </source>
</evidence>
<dbReference type="OrthoDB" id="9808022at2"/>
<reference evidence="4 5" key="1">
    <citation type="journal article" date="2007" name="Nat. Biotechnol.">
        <title>Complete genome sequence of the myxobacterium Sorangium cellulosum.</title>
        <authorList>
            <person name="Schneiker S."/>
            <person name="Perlova O."/>
            <person name="Kaiser O."/>
            <person name="Gerth K."/>
            <person name="Alici A."/>
            <person name="Altmeyer M.O."/>
            <person name="Bartels D."/>
            <person name="Bekel T."/>
            <person name="Beyer S."/>
            <person name="Bode E."/>
            <person name="Bode H.B."/>
            <person name="Bolten C.J."/>
            <person name="Choudhuri J.V."/>
            <person name="Doss S."/>
            <person name="Elnakady Y.A."/>
            <person name="Frank B."/>
            <person name="Gaigalat L."/>
            <person name="Goesmann A."/>
            <person name="Groeger C."/>
            <person name="Gross F."/>
            <person name="Jelsbak L."/>
            <person name="Jelsbak L."/>
            <person name="Kalinowski J."/>
            <person name="Kegler C."/>
            <person name="Knauber T."/>
            <person name="Konietzny S."/>
            <person name="Kopp M."/>
            <person name="Krause L."/>
            <person name="Krug D."/>
            <person name="Linke B."/>
            <person name="Mahmud T."/>
            <person name="Martinez-Arias R."/>
            <person name="McHardy A.C."/>
            <person name="Merai M."/>
            <person name="Meyer F."/>
            <person name="Mormann S."/>
            <person name="Munoz-Dorado J."/>
            <person name="Perez J."/>
            <person name="Pradella S."/>
            <person name="Rachid S."/>
            <person name="Raddatz G."/>
            <person name="Rosenau F."/>
            <person name="Rueckert C."/>
            <person name="Sasse F."/>
            <person name="Scharfe M."/>
            <person name="Schuster S.C."/>
            <person name="Suen G."/>
            <person name="Treuner-Lange A."/>
            <person name="Velicer G.J."/>
            <person name="Vorholter F.-J."/>
            <person name="Weissman K.J."/>
            <person name="Welch R.D."/>
            <person name="Wenzel S.C."/>
            <person name="Whitworth D.E."/>
            <person name="Wilhelm S."/>
            <person name="Wittmann C."/>
            <person name="Bloecker H."/>
            <person name="Puehler A."/>
            <person name="Mueller R."/>
        </authorList>
    </citation>
    <scope>NUCLEOTIDE SEQUENCE [LARGE SCALE GENOMIC DNA]</scope>
    <source>
        <strain evidence="5">So ce56</strain>
    </source>
</reference>
<dbReference type="RefSeq" id="WP_012236476.1">
    <property type="nucleotide sequence ID" value="NC_010162.1"/>
</dbReference>
<dbReference type="KEGG" id="scl:sce3846"/>
<keyword evidence="2" id="KW-0949">S-adenosyl-L-methionine</keyword>
<dbReference type="BioCyc" id="SCEL448385:SCE_RS19720-MONOMER"/>
<dbReference type="Proteomes" id="UP000002139">
    <property type="component" value="Chromosome"/>
</dbReference>
<dbReference type="SFLD" id="SFLDF00288">
    <property type="entry name" value="HemN-like__clustered_with_nucl"/>
    <property type="match status" value="1"/>
</dbReference>
<keyword evidence="4" id="KW-0560">Oxidoreductase</keyword>
<keyword evidence="2" id="KW-0408">Iron</keyword>
<accession>A9GX19</accession>
<keyword evidence="2" id="KW-0963">Cytoplasm</keyword>
<keyword evidence="2" id="KW-0411">Iron-sulfur</keyword>
<dbReference type="InterPro" id="IPR007197">
    <property type="entry name" value="rSAM"/>
</dbReference>
<dbReference type="SFLD" id="SFLDS00029">
    <property type="entry name" value="Radical_SAM"/>
    <property type="match status" value="2"/>
</dbReference>
<dbReference type="CDD" id="cd01335">
    <property type="entry name" value="Radical_SAM"/>
    <property type="match status" value="1"/>
</dbReference>